<comment type="subcellular location">
    <subcellularLocation>
        <location evidence="1">Membrane</location>
        <topology evidence="1">Multi-pass membrane protein</topology>
    </subcellularLocation>
</comment>
<evidence type="ECO:0000256" key="2">
    <source>
        <dbReference type="ARBA" id="ARBA00022448"/>
    </source>
</evidence>
<keyword evidence="4" id="KW-0547">Nucleotide-binding</keyword>
<gene>
    <name evidence="10" type="ORF">CHLNCDRAFT_142571</name>
</gene>
<dbReference type="GO" id="GO:0005524">
    <property type="term" value="F:ATP binding"/>
    <property type="evidence" value="ECO:0007669"/>
    <property type="project" value="UniProtKB-KW"/>
</dbReference>
<evidence type="ECO:0000256" key="3">
    <source>
        <dbReference type="ARBA" id="ARBA00022692"/>
    </source>
</evidence>
<dbReference type="Pfam" id="PF01061">
    <property type="entry name" value="ABC2_membrane"/>
    <property type="match status" value="1"/>
</dbReference>
<dbReference type="FunCoup" id="E1ZTX3">
    <property type="interactions" value="31"/>
</dbReference>
<keyword evidence="6 8" id="KW-1133">Transmembrane helix</keyword>
<dbReference type="InterPro" id="IPR017871">
    <property type="entry name" value="ABC_transporter-like_CS"/>
</dbReference>
<feature type="transmembrane region" description="Helical" evidence="8">
    <location>
        <begin position="448"/>
        <end position="466"/>
    </location>
</feature>
<dbReference type="EMBL" id="GL433876">
    <property type="protein sequence ID" value="EFN50715.1"/>
    <property type="molecule type" value="Genomic_DNA"/>
</dbReference>
<dbReference type="KEGG" id="cvr:CHLNCDRAFT_142571"/>
<dbReference type="InterPro" id="IPR003593">
    <property type="entry name" value="AAA+_ATPase"/>
</dbReference>
<keyword evidence="5" id="KW-0067">ATP-binding</keyword>
<evidence type="ECO:0000256" key="1">
    <source>
        <dbReference type="ARBA" id="ARBA00004141"/>
    </source>
</evidence>
<dbReference type="GO" id="GO:0016887">
    <property type="term" value="F:ATP hydrolysis activity"/>
    <property type="evidence" value="ECO:0007669"/>
    <property type="project" value="InterPro"/>
</dbReference>
<dbReference type="Proteomes" id="UP000008141">
    <property type="component" value="Unassembled WGS sequence"/>
</dbReference>
<dbReference type="Gene3D" id="3.40.50.300">
    <property type="entry name" value="P-loop containing nucleotide triphosphate hydrolases"/>
    <property type="match status" value="1"/>
</dbReference>
<accession>E1ZTX3</accession>
<evidence type="ECO:0000256" key="7">
    <source>
        <dbReference type="ARBA" id="ARBA00023136"/>
    </source>
</evidence>
<feature type="transmembrane region" description="Helical" evidence="8">
    <location>
        <begin position="505"/>
        <end position="524"/>
    </location>
</feature>
<dbReference type="SUPFAM" id="SSF52540">
    <property type="entry name" value="P-loop containing nucleoside triphosphate hydrolases"/>
    <property type="match status" value="1"/>
</dbReference>
<keyword evidence="2" id="KW-0813">Transport</keyword>
<evidence type="ECO:0000256" key="5">
    <source>
        <dbReference type="ARBA" id="ARBA00022840"/>
    </source>
</evidence>
<dbReference type="GO" id="GO:0016020">
    <property type="term" value="C:membrane"/>
    <property type="evidence" value="ECO:0007669"/>
    <property type="project" value="UniProtKB-SubCell"/>
</dbReference>
<feature type="domain" description="ABC transporter" evidence="9">
    <location>
        <begin position="18"/>
        <end position="264"/>
    </location>
</feature>
<protein>
    <recommendedName>
        <fullName evidence="9">ABC transporter domain-containing protein</fullName>
    </recommendedName>
</protein>
<dbReference type="PROSITE" id="PS00211">
    <property type="entry name" value="ABC_TRANSPORTER_1"/>
    <property type="match status" value="1"/>
</dbReference>
<evidence type="ECO:0000259" key="9">
    <source>
        <dbReference type="PROSITE" id="PS50893"/>
    </source>
</evidence>
<dbReference type="InterPro" id="IPR050352">
    <property type="entry name" value="ABCG_transporters"/>
</dbReference>
<evidence type="ECO:0000256" key="8">
    <source>
        <dbReference type="SAM" id="Phobius"/>
    </source>
</evidence>
<dbReference type="InterPro" id="IPR003439">
    <property type="entry name" value="ABC_transporter-like_ATP-bd"/>
</dbReference>
<evidence type="ECO:0000256" key="6">
    <source>
        <dbReference type="ARBA" id="ARBA00022989"/>
    </source>
</evidence>
<evidence type="ECO:0000256" key="4">
    <source>
        <dbReference type="ARBA" id="ARBA00022741"/>
    </source>
</evidence>
<keyword evidence="7 8" id="KW-0472">Membrane</keyword>
<sequence>MSEASDKDLESGVPGATASLQDVTYTVVNSQNKKETISLLQNVGGYLLPGEMAALMGPSGSGKTTLLDLLAGRKTVGKLDGSIAFAGNKPTPQFLRRFTGYVEQFDTLLESLTVQEMLMYTAELKRPVDEPREEKQAAVEELIDVLGLAACRDVKIGNSMNKGISGGQAKRVNIGIALVTSPRVLFLDEPTSGLDSYTANEVMTVVKSLASHGITVCATIHSPTPYTFGLFDRLLLLLRGQMTYFGANGTAAVEYFQALAHTECSCLEGLKEGENAAEWIVDFTTQADRQGRAADLAVAYAKSQLKADADGEVERQLAMASDLDPATKKDLAVRRATTVPTWKALKTLFMYRTVKNYRSPDFLGPRVADKLIFSLIIMTLFWGIGDNLASTNLPNVSAMLFMWVVLPAFGAASYVPSIVLERPLFVREQSDGLYRVSTYLAFKMIEEFSLAFINSIVFANIVFWALQLQGSFVLFWLVYLATLATGIVLAYTIAALSPNMDVANAALPTYVTALLFFAGCLIRWEDIPNYWKWFGYIDVLRYAYGALMRNQFAGERNVVFVNNTTVLDYYSLAGINMWGWVGIEACFTVVFCFFAYLALRFVRHVKR</sequence>
<evidence type="ECO:0000313" key="11">
    <source>
        <dbReference type="Proteomes" id="UP000008141"/>
    </source>
</evidence>
<dbReference type="OMA" id="QWYSRID"/>
<dbReference type="SMART" id="SM00382">
    <property type="entry name" value="AAA"/>
    <property type="match status" value="1"/>
</dbReference>
<dbReference type="OrthoDB" id="66620at2759"/>
<proteinExistence type="predicted"/>
<dbReference type="GeneID" id="17350157"/>
<feature type="transmembrane region" description="Helical" evidence="8">
    <location>
        <begin position="396"/>
        <end position="420"/>
    </location>
</feature>
<dbReference type="AlphaFoldDB" id="E1ZTX3"/>
<dbReference type="RefSeq" id="XP_005842827.1">
    <property type="nucleotide sequence ID" value="XM_005842765.1"/>
</dbReference>
<dbReference type="InterPro" id="IPR027417">
    <property type="entry name" value="P-loop_NTPase"/>
</dbReference>
<feature type="transmembrane region" description="Helical" evidence="8">
    <location>
        <begin position="367"/>
        <end position="384"/>
    </location>
</feature>
<dbReference type="GO" id="GO:0140359">
    <property type="term" value="F:ABC-type transporter activity"/>
    <property type="evidence" value="ECO:0007669"/>
    <property type="project" value="InterPro"/>
</dbReference>
<dbReference type="STRING" id="554065.E1ZTX3"/>
<dbReference type="Pfam" id="PF00005">
    <property type="entry name" value="ABC_tran"/>
    <property type="match status" value="1"/>
</dbReference>
<name>E1ZTX3_CHLVA</name>
<feature type="transmembrane region" description="Helical" evidence="8">
    <location>
        <begin position="577"/>
        <end position="599"/>
    </location>
</feature>
<dbReference type="eggNOG" id="KOG0061">
    <property type="taxonomic scope" value="Eukaryota"/>
</dbReference>
<reference evidence="10 11" key="1">
    <citation type="journal article" date="2010" name="Plant Cell">
        <title>The Chlorella variabilis NC64A genome reveals adaptation to photosymbiosis, coevolution with viruses, and cryptic sex.</title>
        <authorList>
            <person name="Blanc G."/>
            <person name="Duncan G."/>
            <person name="Agarkova I."/>
            <person name="Borodovsky M."/>
            <person name="Gurnon J."/>
            <person name="Kuo A."/>
            <person name="Lindquist E."/>
            <person name="Lucas S."/>
            <person name="Pangilinan J."/>
            <person name="Polle J."/>
            <person name="Salamov A."/>
            <person name="Terry A."/>
            <person name="Yamada T."/>
            <person name="Dunigan D.D."/>
            <person name="Grigoriev I.V."/>
            <person name="Claverie J.M."/>
            <person name="Van Etten J.L."/>
        </authorList>
    </citation>
    <scope>NUCLEOTIDE SEQUENCE [LARGE SCALE GENOMIC DNA]</scope>
    <source>
        <strain evidence="10 11">NC64A</strain>
    </source>
</reference>
<dbReference type="InterPro" id="IPR013525">
    <property type="entry name" value="ABC2_TM"/>
</dbReference>
<evidence type="ECO:0000313" key="10">
    <source>
        <dbReference type="EMBL" id="EFN50715.1"/>
    </source>
</evidence>
<feature type="transmembrane region" description="Helical" evidence="8">
    <location>
        <begin position="472"/>
        <end position="493"/>
    </location>
</feature>
<dbReference type="InParanoid" id="E1ZTX3"/>
<dbReference type="PANTHER" id="PTHR48041">
    <property type="entry name" value="ABC TRANSPORTER G FAMILY MEMBER 28"/>
    <property type="match status" value="1"/>
</dbReference>
<dbReference type="PROSITE" id="PS50893">
    <property type="entry name" value="ABC_TRANSPORTER_2"/>
    <property type="match status" value="1"/>
</dbReference>
<keyword evidence="3 8" id="KW-0812">Transmembrane</keyword>
<organism evidence="11">
    <name type="scientific">Chlorella variabilis</name>
    <name type="common">Green alga</name>
    <dbReference type="NCBI Taxonomy" id="554065"/>
    <lineage>
        <taxon>Eukaryota</taxon>
        <taxon>Viridiplantae</taxon>
        <taxon>Chlorophyta</taxon>
        <taxon>core chlorophytes</taxon>
        <taxon>Trebouxiophyceae</taxon>
        <taxon>Chlorellales</taxon>
        <taxon>Chlorellaceae</taxon>
        <taxon>Chlorella clade</taxon>
        <taxon>Chlorella</taxon>
    </lineage>
</organism>
<keyword evidence="11" id="KW-1185">Reference proteome</keyword>
<dbReference type="PANTHER" id="PTHR48041:SF91">
    <property type="entry name" value="ABC TRANSPORTER G FAMILY MEMBER 28"/>
    <property type="match status" value="1"/>
</dbReference>